<proteinExistence type="predicted"/>
<dbReference type="AlphaFoldDB" id="A0A7Y3TWZ1"/>
<organism evidence="1 2">
    <name type="scientific">Vreelandella azerica</name>
    <dbReference type="NCBI Taxonomy" id="2732867"/>
    <lineage>
        <taxon>Bacteria</taxon>
        <taxon>Pseudomonadati</taxon>
        <taxon>Pseudomonadota</taxon>
        <taxon>Gammaproteobacteria</taxon>
        <taxon>Oceanospirillales</taxon>
        <taxon>Halomonadaceae</taxon>
        <taxon>Vreelandella</taxon>
    </lineage>
</organism>
<sequence length="137" mass="15689">MSEINKQHIKNRVEDWEQRIESVFSLVKNSLSGNSEIEFVENKTLQMNEELMQKFGVSPVSLPVLEVKRKGVLVASFKPIGLWVIGANGRIDILTKEGSYILVDLEGKDKPSDWRVYTPKNRKKSIPFDREFVLGLI</sequence>
<dbReference type="EMBL" id="JABFHI010000003">
    <property type="protein sequence ID" value="NOG31766.1"/>
    <property type="molecule type" value="Genomic_DNA"/>
</dbReference>
<evidence type="ECO:0000313" key="1">
    <source>
        <dbReference type="EMBL" id="NOG31766.1"/>
    </source>
</evidence>
<evidence type="ECO:0000313" key="2">
    <source>
        <dbReference type="Proteomes" id="UP000588806"/>
    </source>
</evidence>
<name>A0A7Y3TWZ1_9GAMM</name>
<comment type="caution">
    <text evidence="1">The sequence shown here is derived from an EMBL/GenBank/DDBJ whole genome shotgun (WGS) entry which is preliminary data.</text>
</comment>
<reference evidence="1 2" key="2">
    <citation type="submission" date="2020-06" db="EMBL/GenBank/DDBJ databases">
        <title>Halomonas songnenensis sp. nov., a moderately halophilic bacterium isolated from saline and alkaline soils.</title>
        <authorList>
            <person name="Jiang J."/>
            <person name="Pan Y."/>
        </authorList>
    </citation>
    <scope>NUCLEOTIDE SEQUENCE [LARGE SCALE GENOMIC DNA]</scope>
    <source>
        <strain evidence="1 2">TBZ9</strain>
    </source>
</reference>
<protein>
    <submittedName>
        <fullName evidence="1">Uncharacterized protein</fullName>
    </submittedName>
</protein>
<dbReference type="Proteomes" id="UP000588806">
    <property type="component" value="Unassembled WGS sequence"/>
</dbReference>
<keyword evidence="2" id="KW-1185">Reference proteome</keyword>
<dbReference type="RefSeq" id="WP_171702238.1">
    <property type="nucleotide sequence ID" value="NZ_JABFHI010000003.1"/>
</dbReference>
<reference evidence="1 2" key="1">
    <citation type="submission" date="2020-05" db="EMBL/GenBank/DDBJ databases">
        <authorList>
            <person name="Ruan W."/>
            <person name="Jeon C.O."/>
            <person name="Chun B.H."/>
        </authorList>
    </citation>
    <scope>NUCLEOTIDE SEQUENCE [LARGE SCALE GENOMIC DNA]</scope>
    <source>
        <strain evidence="1 2">TBZ9</strain>
    </source>
</reference>
<accession>A0A7Y3TWZ1</accession>
<gene>
    <name evidence="1" type="ORF">HLB35_08270</name>
</gene>